<protein>
    <recommendedName>
        <fullName evidence="4 10">Uracil phosphoribosyltransferase</fullName>
        <ecNumber evidence="4 10">2.4.2.9</ecNumber>
    </recommendedName>
</protein>
<keyword evidence="5" id="KW-0021">Allosteric enzyme</keyword>
<dbReference type="NCBIfam" id="NF001097">
    <property type="entry name" value="PRK00129.1"/>
    <property type="match status" value="1"/>
</dbReference>
<organism evidence="12 13">
    <name type="scientific">Methanobacterium spitsbergense</name>
    <dbReference type="NCBI Taxonomy" id="2874285"/>
    <lineage>
        <taxon>Archaea</taxon>
        <taxon>Methanobacteriati</taxon>
        <taxon>Methanobacteriota</taxon>
        <taxon>Methanomada group</taxon>
        <taxon>Methanobacteria</taxon>
        <taxon>Methanobacteriales</taxon>
        <taxon>Methanobacteriaceae</taxon>
        <taxon>Methanobacterium</taxon>
    </lineage>
</organism>
<dbReference type="EC" id="2.4.2.9" evidence="4 10"/>
<evidence type="ECO:0000256" key="6">
    <source>
        <dbReference type="ARBA" id="ARBA00022676"/>
    </source>
</evidence>
<evidence type="ECO:0000256" key="7">
    <source>
        <dbReference type="ARBA" id="ARBA00022679"/>
    </source>
</evidence>
<evidence type="ECO:0000256" key="4">
    <source>
        <dbReference type="ARBA" id="ARBA00011894"/>
    </source>
</evidence>
<keyword evidence="6 12" id="KW-0328">Glycosyltransferase</keyword>
<dbReference type="AlphaFoldDB" id="A0A8T5UVS6"/>
<keyword evidence="8" id="KW-0547">Nucleotide-binding</keyword>
<dbReference type="GO" id="GO:0006223">
    <property type="term" value="P:uracil salvage"/>
    <property type="evidence" value="ECO:0007669"/>
    <property type="project" value="InterPro"/>
</dbReference>
<comment type="pathway">
    <text evidence="2">Pyrimidine metabolism; UMP biosynthesis via salvage pathway; UMP from uracil: step 1/1.</text>
</comment>
<sequence>MLKHIEHLLVQDQLTTIRRSGISSTDFRAGMIEIGRLMSYVFADTLEKEKLTVKTPLGISEGIKIKDKKDIVVINVLRAAIPLVDGILRVFTESKCGVVGAWREDIPPFKVNLNYARIPPVENKIVIIADPMLATGNTLNAILNEIKNQGIPKRIILFNVIASGEGIEKVSRHHNDLEIYTCAIDNEVNSDGYIVPGLGDAGDISFGKPHEK</sequence>
<dbReference type="InterPro" id="IPR000836">
    <property type="entry name" value="PRTase_dom"/>
</dbReference>
<proteinExistence type="inferred from homology"/>
<comment type="cofactor">
    <cofactor evidence="1">
        <name>Mg(2+)</name>
        <dbReference type="ChEBI" id="CHEBI:18420"/>
    </cofactor>
</comment>
<evidence type="ECO:0000259" key="11">
    <source>
        <dbReference type="Pfam" id="PF14681"/>
    </source>
</evidence>
<gene>
    <name evidence="12" type="primary">upp</name>
    <name evidence="12" type="ORF">K8N75_01710</name>
</gene>
<dbReference type="SUPFAM" id="SSF53271">
    <property type="entry name" value="PRTase-like"/>
    <property type="match status" value="1"/>
</dbReference>
<evidence type="ECO:0000256" key="5">
    <source>
        <dbReference type="ARBA" id="ARBA00022533"/>
    </source>
</evidence>
<evidence type="ECO:0000256" key="3">
    <source>
        <dbReference type="ARBA" id="ARBA00009516"/>
    </source>
</evidence>
<dbReference type="NCBIfam" id="TIGR01091">
    <property type="entry name" value="upp"/>
    <property type="match status" value="1"/>
</dbReference>
<keyword evidence="7 12" id="KW-0808">Transferase</keyword>
<keyword evidence="13" id="KW-1185">Reference proteome</keyword>
<accession>A0A8T5UVS6</accession>
<dbReference type="Gene3D" id="3.40.50.2020">
    <property type="match status" value="1"/>
</dbReference>
<evidence type="ECO:0000256" key="9">
    <source>
        <dbReference type="ARBA" id="ARBA00023134"/>
    </source>
</evidence>
<dbReference type="Proteomes" id="UP000825933">
    <property type="component" value="Unassembled WGS sequence"/>
</dbReference>
<evidence type="ECO:0000313" key="13">
    <source>
        <dbReference type="Proteomes" id="UP000825933"/>
    </source>
</evidence>
<name>A0A8T5UVS6_9EURY</name>
<dbReference type="GO" id="GO:0004845">
    <property type="term" value="F:uracil phosphoribosyltransferase activity"/>
    <property type="evidence" value="ECO:0007669"/>
    <property type="project" value="UniProtKB-UniRule"/>
</dbReference>
<dbReference type="Pfam" id="PF14681">
    <property type="entry name" value="UPRTase"/>
    <property type="match status" value="1"/>
</dbReference>
<evidence type="ECO:0000256" key="2">
    <source>
        <dbReference type="ARBA" id="ARBA00005180"/>
    </source>
</evidence>
<feature type="domain" description="Phosphoribosyltransferase" evidence="11">
    <location>
        <begin position="6"/>
        <end position="207"/>
    </location>
</feature>
<dbReference type="CDD" id="cd06223">
    <property type="entry name" value="PRTases_typeI"/>
    <property type="match status" value="1"/>
</dbReference>
<evidence type="ECO:0000256" key="1">
    <source>
        <dbReference type="ARBA" id="ARBA00001946"/>
    </source>
</evidence>
<dbReference type="GO" id="GO:0005525">
    <property type="term" value="F:GTP binding"/>
    <property type="evidence" value="ECO:0007669"/>
    <property type="project" value="UniProtKB-KW"/>
</dbReference>
<dbReference type="EMBL" id="JAIOUQ010000003">
    <property type="protein sequence ID" value="MBZ2164769.1"/>
    <property type="molecule type" value="Genomic_DNA"/>
</dbReference>
<evidence type="ECO:0000256" key="8">
    <source>
        <dbReference type="ARBA" id="ARBA00022741"/>
    </source>
</evidence>
<dbReference type="InterPro" id="IPR029057">
    <property type="entry name" value="PRTase-like"/>
</dbReference>
<dbReference type="InterPro" id="IPR005765">
    <property type="entry name" value="UPRT"/>
</dbReference>
<reference evidence="13" key="1">
    <citation type="journal article" date="2022" name="Microbiol. Resour. Announc.">
        <title>Draft Genome Sequence of a Methanogenic Archaeon from West Spitsbergen Permafrost.</title>
        <authorList>
            <person name="Trubitsyn V."/>
            <person name="Rivkina E."/>
            <person name="Shcherbakova V."/>
        </authorList>
    </citation>
    <scope>NUCLEOTIDE SEQUENCE [LARGE SCALE GENOMIC DNA]</scope>
    <source>
        <strain evidence="13">VT</strain>
    </source>
</reference>
<comment type="similarity">
    <text evidence="3">Belongs to the UPRTase family.</text>
</comment>
<keyword evidence="9" id="KW-0342">GTP-binding</keyword>
<evidence type="ECO:0000256" key="10">
    <source>
        <dbReference type="NCBIfam" id="TIGR01091"/>
    </source>
</evidence>
<comment type="caution">
    <text evidence="12">The sequence shown here is derived from an EMBL/GenBank/DDBJ whole genome shotgun (WGS) entry which is preliminary data.</text>
</comment>
<evidence type="ECO:0000313" key="12">
    <source>
        <dbReference type="EMBL" id="MBZ2164769.1"/>
    </source>
</evidence>